<organism evidence="2 3">
    <name type="scientific">Aurantimonas aggregata</name>
    <dbReference type="NCBI Taxonomy" id="2047720"/>
    <lineage>
        <taxon>Bacteria</taxon>
        <taxon>Pseudomonadati</taxon>
        <taxon>Pseudomonadota</taxon>
        <taxon>Alphaproteobacteria</taxon>
        <taxon>Hyphomicrobiales</taxon>
        <taxon>Aurantimonadaceae</taxon>
        <taxon>Aurantimonas</taxon>
    </lineage>
</organism>
<accession>A0A6L9MF65</accession>
<protein>
    <submittedName>
        <fullName evidence="2">Uncharacterized protein</fullName>
    </submittedName>
</protein>
<dbReference type="AlphaFoldDB" id="A0A6L9MF65"/>
<sequence>MTWEFGKLLPSLLALAIGRLPIASEPPPAHRLDADELPDAVKRDLGLLDGRGPSLRRPERNGRF</sequence>
<feature type="region of interest" description="Disordered" evidence="1">
    <location>
        <begin position="45"/>
        <end position="64"/>
    </location>
</feature>
<dbReference type="EMBL" id="JAAAMJ010000002">
    <property type="protein sequence ID" value="NDV86240.1"/>
    <property type="molecule type" value="Genomic_DNA"/>
</dbReference>
<evidence type="ECO:0000313" key="2">
    <source>
        <dbReference type="EMBL" id="NDV86240.1"/>
    </source>
</evidence>
<evidence type="ECO:0000313" key="3">
    <source>
        <dbReference type="Proteomes" id="UP000476332"/>
    </source>
</evidence>
<gene>
    <name evidence="2" type="ORF">GTW51_05940</name>
</gene>
<reference evidence="2 3" key="1">
    <citation type="submission" date="2020-01" db="EMBL/GenBank/DDBJ databases">
        <title>Genomes of bacteria type strains.</title>
        <authorList>
            <person name="Chen J."/>
            <person name="Zhu S."/>
            <person name="Chen J."/>
        </authorList>
    </citation>
    <scope>NUCLEOTIDE SEQUENCE [LARGE SCALE GENOMIC DNA]</scope>
    <source>
        <strain evidence="2 3">KCTC 52919</strain>
    </source>
</reference>
<keyword evidence="3" id="KW-1185">Reference proteome</keyword>
<dbReference type="Proteomes" id="UP000476332">
    <property type="component" value="Unassembled WGS sequence"/>
</dbReference>
<proteinExistence type="predicted"/>
<dbReference type="RefSeq" id="WP_163042969.1">
    <property type="nucleotide sequence ID" value="NZ_JAAAMJ010000002.1"/>
</dbReference>
<evidence type="ECO:0000256" key="1">
    <source>
        <dbReference type="SAM" id="MobiDB-lite"/>
    </source>
</evidence>
<name>A0A6L9MF65_9HYPH</name>
<comment type="caution">
    <text evidence="2">The sequence shown here is derived from an EMBL/GenBank/DDBJ whole genome shotgun (WGS) entry which is preliminary data.</text>
</comment>